<organism evidence="3 4">
    <name type="scientific">Brachionus plicatilis</name>
    <name type="common">Marine rotifer</name>
    <name type="synonym">Brachionus muelleri</name>
    <dbReference type="NCBI Taxonomy" id="10195"/>
    <lineage>
        <taxon>Eukaryota</taxon>
        <taxon>Metazoa</taxon>
        <taxon>Spiralia</taxon>
        <taxon>Gnathifera</taxon>
        <taxon>Rotifera</taxon>
        <taxon>Eurotatoria</taxon>
        <taxon>Monogononta</taxon>
        <taxon>Pseudotrocha</taxon>
        <taxon>Ploima</taxon>
        <taxon>Brachionidae</taxon>
        <taxon>Brachionus</taxon>
    </lineage>
</organism>
<comment type="caution">
    <text evidence="3">The sequence shown here is derived from an EMBL/GenBank/DDBJ whole genome shotgun (WGS) entry which is preliminary data.</text>
</comment>
<dbReference type="InterPro" id="IPR005135">
    <property type="entry name" value="Endo/exonuclease/phosphatase"/>
</dbReference>
<dbReference type="EMBL" id="REGN01010322">
    <property type="protein sequence ID" value="RMZ99261.1"/>
    <property type="molecule type" value="Genomic_DNA"/>
</dbReference>
<name>A0A3M7PJH0_BRAPC</name>
<keyword evidence="1" id="KW-0175">Coiled coil</keyword>
<feature type="non-terminal residue" evidence="3">
    <location>
        <position position="169"/>
    </location>
</feature>
<evidence type="ECO:0000313" key="4">
    <source>
        <dbReference type="Proteomes" id="UP000276133"/>
    </source>
</evidence>
<feature type="domain" description="Endonuclease/exonuclease/phosphatase" evidence="2">
    <location>
        <begin position="45"/>
        <end position="167"/>
    </location>
</feature>
<keyword evidence="4" id="KW-1185">Reference proteome</keyword>
<evidence type="ECO:0000313" key="3">
    <source>
        <dbReference type="EMBL" id="RMZ99261.1"/>
    </source>
</evidence>
<evidence type="ECO:0000259" key="2">
    <source>
        <dbReference type="Pfam" id="PF14529"/>
    </source>
</evidence>
<dbReference type="Gene3D" id="3.60.10.10">
    <property type="entry name" value="Endonuclease/exonuclease/phosphatase"/>
    <property type="match status" value="1"/>
</dbReference>
<protein>
    <recommendedName>
        <fullName evidence="2">Endonuclease/exonuclease/phosphatase domain-containing protein</fullName>
    </recommendedName>
</protein>
<feature type="coiled-coil region" evidence="1">
    <location>
        <begin position="60"/>
        <end position="87"/>
    </location>
</feature>
<dbReference type="SUPFAM" id="SSF56219">
    <property type="entry name" value="DNase I-like"/>
    <property type="match status" value="1"/>
</dbReference>
<dbReference type="Pfam" id="PF14529">
    <property type="entry name" value="Exo_endo_phos_2"/>
    <property type="match status" value="1"/>
</dbReference>
<dbReference type="AlphaFoldDB" id="A0A3M7PJH0"/>
<accession>A0A3M7PJH0</accession>
<proteinExistence type="predicted"/>
<dbReference type="GO" id="GO:0003824">
    <property type="term" value="F:catalytic activity"/>
    <property type="evidence" value="ECO:0007669"/>
    <property type="project" value="InterPro"/>
</dbReference>
<evidence type="ECO:0000256" key="1">
    <source>
        <dbReference type="SAM" id="Coils"/>
    </source>
</evidence>
<reference evidence="3 4" key="1">
    <citation type="journal article" date="2018" name="Sci. Rep.">
        <title>Genomic signatures of local adaptation to the degree of environmental predictability in rotifers.</title>
        <authorList>
            <person name="Franch-Gras L."/>
            <person name="Hahn C."/>
            <person name="Garcia-Roger E.M."/>
            <person name="Carmona M.J."/>
            <person name="Serra M."/>
            <person name="Gomez A."/>
        </authorList>
    </citation>
    <scope>NUCLEOTIDE SEQUENCE [LARGE SCALE GENOMIC DNA]</scope>
    <source>
        <strain evidence="3">HYR1</strain>
    </source>
</reference>
<dbReference type="Proteomes" id="UP000276133">
    <property type="component" value="Unassembled WGS sequence"/>
</dbReference>
<gene>
    <name evidence="3" type="ORF">BpHYR1_047827</name>
</gene>
<dbReference type="InterPro" id="IPR036691">
    <property type="entry name" value="Endo/exonu/phosph_ase_sf"/>
</dbReference>
<sequence>MNNYNGKGRPYGGVGWIVSKKLEKRYSVKLHTKRITSLEIGNLTLIGVYLTANNSKNESMIEHIIDIKDLETLIDELKRKNKEYIIVGDFNSDPIRNKKFDRELISLLSKRNLKCIEKEFDNFEYTYSNDQHKSFIDHIVTTIETSNRVLNVTIVRPDPLNQSDHLPLK</sequence>